<evidence type="ECO:0000256" key="2">
    <source>
        <dbReference type="ARBA" id="ARBA00022448"/>
    </source>
</evidence>
<keyword evidence="3" id="KW-0547">Nucleotide-binding</keyword>
<dbReference type="CDD" id="cd03257">
    <property type="entry name" value="ABC_NikE_OppD_transporters"/>
    <property type="match status" value="1"/>
</dbReference>
<dbReference type="GO" id="GO:0055085">
    <property type="term" value="P:transmembrane transport"/>
    <property type="evidence" value="ECO:0007669"/>
    <property type="project" value="UniProtKB-ARBA"/>
</dbReference>
<sequence>MNAVSLATGEAKQPLLQVKNLKKHFPARTPGSFRKSLVKAVDGVSFEMNEGETYGLVGESGCGKSTLGRTLLRLTEPTSGEALYQGNDLIGQSRHALRGYRQELQMVFQDPFSSLNPRKIIGKALEEPLVIHGIGSPEERMRRAMDILQTVGMQMEHYYRLPHELSGGQRQRIGLARALILNPKIVVCDEPVSALDVIIQSQIINLMRKLQDELGLTYLFIAHDIGVVRHISDRIGIMYLGKLVEEADTDSLFANPLHPYTQVLLSAVPAPDPTRIKERIILQGDLPSPLDPPGGCAFHTRCPYALEKCASEVPIQRSVAPGHRVACHVVQS</sequence>
<dbReference type="Proteomes" id="UP000033163">
    <property type="component" value="Chromosome I"/>
</dbReference>
<dbReference type="PROSITE" id="PS50893">
    <property type="entry name" value="ABC_TRANSPORTER_2"/>
    <property type="match status" value="1"/>
</dbReference>
<dbReference type="PANTHER" id="PTHR43776">
    <property type="entry name" value="TRANSPORT ATP-BINDING PROTEIN"/>
    <property type="match status" value="1"/>
</dbReference>
<dbReference type="GO" id="GO:0016887">
    <property type="term" value="F:ATP hydrolysis activity"/>
    <property type="evidence" value="ECO:0007669"/>
    <property type="project" value="InterPro"/>
</dbReference>
<dbReference type="PROSITE" id="PS00211">
    <property type="entry name" value="ABC_TRANSPORTER_1"/>
    <property type="match status" value="1"/>
</dbReference>
<dbReference type="SMART" id="SM00382">
    <property type="entry name" value="AAA"/>
    <property type="match status" value="1"/>
</dbReference>
<evidence type="ECO:0000259" key="5">
    <source>
        <dbReference type="PROSITE" id="PS50893"/>
    </source>
</evidence>
<evidence type="ECO:0000313" key="7">
    <source>
        <dbReference type="Proteomes" id="UP000033163"/>
    </source>
</evidence>
<dbReference type="Pfam" id="PF08352">
    <property type="entry name" value="oligo_HPY"/>
    <property type="match status" value="1"/>
</dbReference>
<dbReference type="FunFam" id="3.40.50.300:FF:000016">
    <property type="entry name" value="Oligopeptide ABC transporter ATP-binding component"/>
    <property type="match status" value="1"/>
</dbReference>
<protein>
    <submittedName>
        <fullName evidence="6">Oligopeptide transport ATP-binding protein AppF</fullName>
    </submittedName>
</protein>
<dbReference type="GO" id="GO:0005524">
    <property type="term" value="F:ATP binding"/>
    <property type="evidence" value="ECO:0007669"/>
    <property type="project" value="UniProtKB-KW"/>
</dbReference>
<dbReference type="InterPro" id="IPR027417">
    <property type="entry name" value="P-loop_NTPase"/>
</dbReference>
<dbReference type="InterPro" id="IPR003439">
    <property type="entry name" value="ABC_transporter-like_ATP-bd"/>
</dbReference>
<dbReference type="AlphaFoldDB" id="A0A0E4CWT6"/>
<dbReference type="InterPro" id="IPR003593">
    <property type="entry name" value="AAA+_ATPase"/>
</dbReference>
<dbReference type="InterPro" id="IPR050319">
    <property type="entry name" value="ABC_transp_ATP-bind"/>
</dbReference>
<dbReference type="RefSeq" id="WP_020432147.1">
    <property type="nucleotide sequence ID" value="NZ_AGBD01001420.1"/>
</dbReference>
<evidence type="ECO:0000256" key="1">
    <source>
        <dbReference type="ARBA" id="ARBA00005417"/>
    </source>
</evidence>
<dbReference type="KEGG" id="pri:PRIO_3221"/>
<dbReference type="Pfam" id="PF00005">
    <property type="entry name" value="ABC_tran"/>
    <property type="match status" value="1"/>
</dbReference>
<evidence type="ECO:0000256" key="4">
    <source>
        <dbReference type="ARBA" id="ARBA00022840"/>
    </source>
</evidence>
<feature type="domain" description="ABC transporter" evidence="5">
    <location>
        <begin position="16"/>
        <end position="265"/>
    </location>
</feature>
<accession>A0A0E4CWT6</accession>
<dbReference type="SUPFAM" id="SSF52540">
    <property type="entry name" value="P-loop containing nucleoside triphosphate hydrolases"/>
    <property type="match status" value="1"/>
</dbReference>
<evidence type="ECO:0000313" key="6">
    <source>
        <dbReference type="EMBL" id="CQR55624.1"/>
    </source>
</evidence>
<gene>
    <name evidence="6" type="primary">appF5</name>
    <name evidence="6" type="ORF">PRIO_3221</name>
</gene>
<dbReference type="NCBIfam" id="TIGR01727">
    <property type="entry name" value="oligo_HPY"/>
    <property type="match status" value="1"/>
</dbReference>
<dbReference type="HOGENOM" id="CLU_000604_1_23_9"/>
<organism evidence="6 7">
    <name type="scientific">Paenibacillus riograndensis SBR5</name>
    <dbReference type="NCBI Taxonomy" id="1073571"/>
    <lineage>
        <taxon>Bacteria</taxon>
        <taxon>Bacillati</taxon>
        <taxon>Bacillota</taxon>
        <taxon>Bacilli</taxon>
        <taxon>Bacillales</taxon>
        <taxon>Paenibacillaceae</taxon>
        <taxon>Paenibacillus</taxon>
        <taxon>Paenibacillus sonchi group</taxon>
    </lineage>
</organism>
<proteinExistence type="inferred from homology"/>
<evidence type="ECO:0000256" key="3">
    <source>
        <dbReference type="ARBA" id="ARBA00022741"/>
    </source>
</evidence>
<dbReference type="PATRIC" id="fig|1073571.4.peg.3439"/>
<reference evidence="7" key="1">
    <citation type="submission" date="2015-03" db="EMBL/GenBank/DDBJ databases">
        <authorList>
            <person name="Wibberg D."/>
        </authorList>
    </citation>
    <scope>NUCLEOTIDE SEQUENCE [LARGE SCALE GENOMIC DNA]</scope>
</reference>
<name>A0A0E4CWT6_9BACL</name>
<dbReference type="NCBIfam" id="NF008453">
    <property type="entry name" value="PRK11308.1"/>
    <property type="match status" value="1"/>
</dbReference>
<dbReference type="Gene3D" id="3.40.50.300">
    <property type="entry name" value="P-loop containing nucleotide triphosphate hydrolases"/>
    <property type="match status" value="1"/>
</dbReference>
<dbReference type="InterPro" id="IPR013563">
    <property type="entry name" value="Oligopep_ABC_C"/>
</dbReference>
<dbReference type="InterPro" id="IPR017871">
    <property type="entry name" value="ABC_transporter-like_CS"/>
</dbReference>
<keyword evidence="2" id="KW-0813">Transport</keyword>
<comment type="similarity">
    <text evidence="1">Belongs to the ABC transporter superfamily.</text>
</comment>
<dbReference type="EMBL" id="LN831776">
    <property type="protein sequence ID" value="CQR55624.1"/>
    <property type="molecule type" value="Genomic_DNA"/>
</dbReference>
<dbReference type="GO" id="GO:0015833">
    <property type="term" value="P:peptide transport"/>
    <property type="evidence" value="ECO:0007669"/>
    <property type="project" value="InterPro"/>
</dbReference>
<keyword evidence="4 6" id="KW-0067">ATP-binding</keyword>